<feature type="region of interest" description="Disordered" evidence="1">
    <location>
        <begin position="98"/>
        <end position="129"/>
    </location>
</feature>
<protein>
    <submittedName>
        <fullName evidence="2">Uncharacterized protein</fullName>
    </submittedName>
</protein>
<proteinExistence type="predicted"/>
<comment type="caution">
    <text evidence="2">The sequence shown here is derived from an EMBL/GenBank/DDBJ whole genome shotgun (WGS) entry which is preliminary data.</text>
</comment>
<reference evidence="2 3" key="1">
    <citation type="submission" date="2024-03" db="EMBL/GenBank/DDBJ databases">
        <title>A high-quality draft genome sequence of Diaporthe vaccinii, a causative agent of upright dieback and viscid rot disease in cranberry plants.</title>
        <authorList>
            <person name="Sarrasin M."/>
            <person name="Lang B.F."/>
            <person name="Burger G."/>
        </authorList>
    </citation>
    <scope>NUCLEOTIDE SEQUENCE [LARGE SCALE GENOMIC DNA]</scope>
    <source>
        <strain evidence="2 3">IS7</strain>
    </source>
</reference>
<name>A0ABR4EAU4_9PEZI</name>
<dbReference type="Proteomes" id="UP001600888">
    <property type="component" value="Unassembled WGS sequence"/>
</dbReference>
<evidence type="ECO:0000313" key="3">
    <source>
        <dbReference type="Proteomes" id="UP001600888"/>
    </source>
</evidence>
<evidence type="ECO:0000256" key="1">
    <source>
        <dbReference type="SAM" id="MobiDB-lite"/>
    </source>
</evidence>
<keyword evidence="3" id="KW-1185">Reference proteome</keyword>
<evidence type="ECO:0000313" key="2">
    <source>
        <dbReference type="EMBL" id="KAL2279504.1"/>
    </source>
</evidence>
<sequence>MYVGVGPKSTLASILQFLQKTLQLSVVSSATALLVERRQLLRMEPCTFPATRCHAFSTVESHAERSGAGKVGRADGGQQALSSQTLITNTLPCCQFQRRQSPGSMGSSGRHHHPSAAHPATRSREVWPRSTIDNTVKAGVAVQGRGDCLQRSPVVRGGRRKRTGKGLVGMRKARGVDACFLCSDFPGSVRLGLALSSLPCLGWVGHGVGWQFPTLVLEMLQREDSNMLFWPA</sequence>
<organism evidence="2 3">
    <name type="scientific">Diaporthe vaccinii</name>
    <dbReference type="NCBI Taxonomy" id="105482"/>
    <lineage>
        <taxon>Eukaryota</taxon>
        <taxon>Fungi</taxon>
        <taxon>Dikarya</taxon>
        <taxon>Ascomycota</taxon>
        <taxon>Pezizomycotina</taxon>
        <taxon>Sordariomycetes</taxon>
        <taxon>Sordariomycetidae</taxon>
        <taxon>Diaporthales</taxon>
        <taxon>Diaporthaceae</taxon>
        <taxon>Diaporthe</taxon>
        <taxon>Diaporthe eres species complex</taxon>
    </lineage>
</organism>
<feature type="compositionally biased region" description="Polar residues" evidence="1">
    <location>
        <begin position="98"/>
        <end position="107"/>
    </location>
</feature>
<gene>
    <name evidence="2" type="ORF">FJTKL_13381</name>
</gene>
<dbReference type="EMBL" id="JBAWTH010000075">
    <property type="protein sequence ID" value="KAL2279504.1"/>
    <property type="molecule type" value="Genomic_DNA"/>
</dbReference>
<accession>A0ABR4EAU4</accession>